<organism evidence="1 2">
    <name type="scientific">candidate division LCP-89 bacterium B3_LCP</name>
    <dbReference type="NCBI Taxonomy" id="2012998"/>
    <lineage>
        <taxon>Bacteria</taxon>
        <taxon>Pseudomonadati</taxon>
        <taxon>Bacteria division LCP-89</taxon>
    </lineage>
</organism>
<gene>
    <name evidence="1" type="ORF">CEE37_08735</name>
</gene>
<dbReference type="AlphaFoldDB" id="A0A532V0A2"/>
<sequence>MTSFTEQQLVTTPRIASDVRIRSESFGGLVFKGSEMGVYEINDLTRLLLDFIDGDTKMRSLIHRCLLELSCDRAEIEQVLQNMIKAGVLIF</sequence>
<dbReference type="Proteomes" id="UP000319619">
    <property type="component" value="Unassembled WGS sequence"/>
</dbReference>
<proteinExistence type="predicted"/>
<accession>A0A532V0A2</accession>
<evidence type="ECO:0008006" key="3">
    <source>
        <dbReference type="Google" id="ProtNLM"/>
    </source>
</evidence>
<comment type="caution">
    <text evidence="1">The sequence shown here is derived from an EMBL/GenBank/DDBJ whole genome shotgun (WGS) entry which is preliminary data.</text>
</comment>
<evidence type="ECO:0000313" key="2">
    <source>
        <dbReference type="Proteomes" id="UP000319619"/>
    </source>
</evidence>
<protein>
    <recommendedName>
        <fullName evidence="3">PqqD family protein</fullName>
    </recommendedName>
</protein>
<name>A0A532V0A2_UNCL8</name>
<dbReference type="EMBL" id="NJBN01000005">
    <property type="protein sequence ID" value="TKJ40397.1"/>
    <property type="molecule type" value="Genomic_DNA"/>
</dbReference>
<evidence type="ECO:0000313" key="1">
    <source>
        <dbReference type="EMBL" id="TKJ40397.1"/>
    </source>
</evidence>
<reference evidence="1 2" key="1">
    <citation type="submission" date="2017-06" db="EMBL/GenBank/DDBJ databases">
        <title>Novel microbial phyla capable of carbon fixation and sulfur reduction in deep-sea sediments.</title>
        <authorList>
            <person name="Huang J."/>
            <person name="Baker B."/>
            <person name="Wang Y."/>
        </authorList>
    </citation>
    <scope>NUCLEOTIDE SEQUENCE [LARGE SCALE GENOMIC DNA]</scope>
    <source>
        <strain evidence="1">B3_LCP</strain>
    </source>
</reference>